<name>A0AB40C7L9_DIOCR</name>
<evidence type="ECO:0000256" key="2">
    <source>
        <dbReference type="SAM" id="MobiDB-lite"/>
    </source>
</evidence>
<sequence>MKRHTQAIIVWENQPSTTVDCAISVLNDSELIMIIMCDWFDPSPNVGKKKFIRDHNLVDVNYKKALTNMNLFILAEQSTSSILCTLSKYEGDKVDWWLLMDTSDVDLEDVKAELTCMKQKWKMMKMMKLITCIFIMGTYAYYMSCMVPILRSMMDKLFIDEKSKSLNDKVLNLREAPQTISGSRNDNSQPIDEVALYYEAVGGETKRRVYGLGSQASYYCGGNTNASKSSTSSFESQNQDELQNELATMKKKIEAQDNLIVDLKRTIEMLCNHIGMPPLHGTQNASNNQPEECEGTSDGDGDGGEDPRLL</sequence>
<feature type="compositionally biased region" description="Acidic residues" evidence="2">
    <location>
        <begin position="291"/>
        <end position="304"/>
    </location>
</feature>
<dbReference type="Proteomes" id="UP001515500">
    <property type="component" value="Chromosome 12"/>
</dbReference>
<evidence type="ECO:0000256" key="3">
    <source>
        <dbReference type="SAM" id="Phobius"/>
    </source>
</evidence>
<dbReference type="RefSeq" id="XP_039135788.1">
    <property type="nucleotide sequence ID" value="XM_039279854.1"/>
</dbReference>
<reference evidence="5" key="1">
    <citation type="submission" date="2025-08" db="UniProtKB">
        <authorList>
            <consortium name="RefSeq"/>
        </authorList>
    </citation>
    <scope>IDENTIFICATION</scope>
</reference>
<keyword evidence="3" id="KW-0472">Membrane</keyword>
<feature type="coiled-coil region" evidence="1">
    <location>
        <begin position="239"/>
        <end position="266"/>
    </location>
</feature>
<feature type="transmembrane region" description="Helical" evidence="3">
    <location>
        <begin position="126"/>
        <end position="144"/>
    </location>
</feature>
<protein>
    <submittedName>
        <fullName evidence="5">Uncharacterized protein LOC120273223</fullName>
    </submittedName>
</protein>
<dbReference type="AlphaFoldDB" id="A0AB40C7L9"/>
<keyword evidence="1" id="KW-0175">Coiled coil</keyword>
<dbReference type="GeneID" id="120273223"/>
<organism evidence="4 5">
    <name type="scientific">Dioscorea cayennensis subsp. rotundata</name>
    <name type="common">White Guinea yam</name>
    <name type="synonym">Dioscorea rotundata</name>
    <dbReference type="NCBI Taxonomy" id="55577"/>
    <lineage>
        <taxon>Eukaryota</taxon>
        <taxon>Viridiplantae</taxon>
        <taxon>Streptophyta</taxon>
        <taxon>Embryophyta</taxon>
        <taxon>Tracheophyta</taxon>
        <taxon>Spermatophyta</taxon>
        <taxon>Magnoliopsida</taxon>
        <taxon>Liliopsida</taxon>
        <taxon>Dioscoreales</taxon>
        <taxon>Dioscoreaceae</taxon>
        <taxon>Dioscorea</taxon>
    </lineage>
</organism>
<evidence type="ECO:0000313" key="4">
    <source>
        <dbReference type="Proteomes" id="UP001515500"/>
    </source>
</evidence>
<evidence type="ECO:0000313" key="5">
    <source>
        <dbReference type="RefSeq" id="XP_039135788.1"/>
    </source>
</evidence>
<proteinExistence type="predicted"/>
<accession>A0AB40C7L9</accession>
<keyword evidence="3" id="KW-0812">Transmembrane</keyword>
<feature type="compositionally biased region" description="Polar residues" evidence="2">
    <location>
        <begin position="281"/>
        <end position="290"/>
    </location>
</feature>
<keyword evidence="4" id="KW-1185">Reference proteome</keyword>
<evidence type="ECO:0000256" key="1">
    <source>
        <dbReference type="SAM" id="Coils"/>
    </source>
</evidence>
<gene>
    <name evidence="5" type="primary">LOC120273223</name>
</gene>
<feature type="region of interest" description="Disordered" evidence="2">
    <location>
        <begin position="280"/>
        <end position="310"/>
    </location>
</feature>
<keyword evidence="3" id="KW-1133">Transmembrane helix</keyword>